<dbReference type="InterPro" id="IPR036047">
    <property type="entry name" value="F-box-like_dom_sf"/>
</dbReference>
<feature type="domain" description="F-box" evidence="1">
    <location>
        <begin position="20"/>
        <end position="68"/>
    </location>
</feature>
<evidence type="ECO:0000313" key="3">
    <source>
        <dbReference type="Proteomes" id="UP000494040"/>
    </source>
</evidence>
<dbReference type="InterPro" id="IPR001810">
    <property type="entry name" value="F-box_dom"/>
</dbReference>
<dbReference type="SUPFAM" id="SSF81383">
    <property type="entry name" value="F-box domain"/>
    <property type="match status" value="1"/>
</dbReference>
<accession>A0A8I6TCY5</accession>
<dbReference type="Proteomes" id="UP000494040">
    <property type="component" value="Unassembled WGS sequence"/>
</dbReference>
<dbReference type="PROSITE" id="PS50181">
    <property type="entry name" value="FBOX"/>
    <property type="match status" value="1"/>
</dbReference>
<dbReference type="GeneID" id="106661478"/>
<dbReference type="AlphaFoldDB" id="A0A8I6TCY5"/>
<dbReference type="OMA" id="FRISSTM"/>
<evidence type="ECO:0000259" key="1">
    <source>
        <dbReference type="PROSITE" id="PS50181"/>
    </source>
</evidence>
<sequence>MSVTDFKLDCIEDNTEVNHEAYFDNFPLHLIDKILLYLPISSLGDIALVSSLFKSRVCSVLREIFFRLDSDINEEIQSLKLEIMRIPSEEEIVLLRLPLFRSFFICEMLRVELNVFKVADRCELYSNRQSILGMAKILNLFNNLYEESTKRELPPWHVNDGYTVSMAKLTKTYLELRANEEAHDEYFGCRILELLNLFLYKVYKIKVRYIPLANSCTIEAQYEISQQQYFQFIQAPPKLIDPTSHIPTSEDKKNIIRFLMNLVRTNSRIILRNEQYFRELEGTRGTQSHEFLFGTTQTTMPRSRVLSRQFREYRVLPNPVRKIELNDGLYEIEEEFKTRDVILHPIQSTCGIFKCDVKMRCSMDTLPRHVADSWQRLKVDLFAGKLISSPLWSVLAHHLRNDYTPSGTRIGGNNIQMPNSLNCVMNLRSTFLHRDADLILRFQEP</sequence>
<evidence type="ECO:0000313" key="2">
    <source>
        <dbReference type="EnsemblMetazoa" id="XP_014240397.1"/>
    </source>
</evidence>
<organism evidence="2 3">
    <name type="scientific">Cimex lectularius</name>
    <name type="common">Bed bug</name>
    <name type="synonym">Acanthia lectularia</name>
    <dbReference type="NCBI Taxonomy" id="79782"/>
    <lineage>
        <taxon>Eukaryota</taxon>
        <taxon>Metazoa</taxon>
        <taxon>Ecdysozoa</taxon>
        <taxon>Arthropoda</taxon>
        <taxon>Hexapoda</taxon>
        <taxon>Insecta</taxon>
        <taxon>Pterygota</taxon>
        <taxon>Neoptera</taxon>
        <taxon>Paraneoptera</taxon>
        <taxon>Hemiptera</taxon>
        <taxon>Heteroptera</taxon>
        <taxon>Panheteroptera</taxon>
        <taxon>Cimicomorpha</taxon>
        <taxon>Cimicidae</taxon>
        <taxon>Cimex</taxon>
    </lineage>
</organism>
<reference evidence="2" key="1">
    <citation type="submission" date="2022-01" db="UniProtKB">
        <authorList>
            <consortium name="EnsemblMetazoa"/>
        </authorList>
    </citation>
    <scope>IDENTIFICATION</scope>
</reference>
<dbReference type="OrthoDB" id="6611469at2759"/>
<protein>
    <recommendedName>
        <fullName evidence="1">F-box domain-containing protein</fullName>
    </recommendedName>
</protein>
<keyword evidence="3" id="KW-1185">Reference proteome</keyword>
<name>A0A8I6TCY5_CIMLE</name>
<proteinExistence type="predicted"/>
<dbReference type="RefSeq" id="XP_014240397.1">
    <property type="nucleotide sequence ID" value="XM_014384911.2"/>
</dbReference>
<dbReference type="KEGG" id="clec:106661478"/>
<dbReference type="EnsemblMetazoa" id="XM_014384911.2">
    <property type="protein sequence ID" value="XP_014240397.1"/>
    <property type="gene ID" value="LOC106661478"/>
</dbReference>